<evidence type="ECO:0000256" key="1">
    <source>
        <dbReference type="ARBA" id="ARBA00010617"/>
    </source>
</evidence>
<keyword evidence="5" id="KW-0408">Iron</keyword>
<evidence type="ECO:0000313" key="7">
    <source>
        <dbReference type="Proteomes" id="UP000593567"/>
    </source>
</evidence>
<keyword evidence="7" id="KW-1185">Reference proteome</keyword>
<keyword evidence="3" id="KW-0479">Metal-binding</keyword>
<reference evidence="6" key="1">
    <citation type="submission" date="2020-06" db="EMBL/GenBank/DDBJ databases">
        <title>Draft genome of Bugula neritina, a colonial animal packing powerful symbionts and potential medicines.</title>
        <authorList>
            <person name="Rayko M."/>
        </authorList>
    </citation>
    <scope>NUCLEOTIDE SEQUENCE [LARGE SCALE GENOMIC DNA]</scope>
    <source>
        <strain evidence="6">Kwan_BN1</strain>
    </source>
</reference>
<proteinExistence type="inferred from homology"/>
<sequence>MELYKKNFMSMDLMMRRKYGKFVRTFDGSTPVLMVYDAEWLREAFVKHFSVFTNRRRIVFGRAFDYTLLVSEGDHWRHTRRIISPEFSSGKIKRV</sequence>
<accession>A0A7J7J783</accession>
<evidence type="ECO:0000256" key="5">
    <source>
        <dbReference type="ARBA" id="ARBA00023004"/>
    </source>
</evidence>
<dbReference type="EMBL" id="VXIV02002907">
    <property type="protein sequence ID" value="KAF6022080.1"/>
    <property type="molecule type" value="Genomic_DNA"/>
</dbReference>
<protein>
    <submittedName>
        <fullName evidence="6">CYP3A4</fullName>
    </submittedName>
</protein>
<dbReference type="Gene3D" id="1.10.630.10">
    <property type="entry name" value="Cytochrome P450"/>
    <property type="match status" value="1"/>
</dbReference>
<comment type="similarity">
    <text evidence="1">Belongs to the cytochrome P450 family.</text>
</comment>
<dbReference type="SUPFAM" id="SSF48264">
    <property type="entry name" value="Cytochrome P450"/>
    <property type="match status" value="1"/>
</dbReference>
<dbReference type="GO" id="GO:0008395">
    <property type="term" value="F:steroid hydroxylase activity"/>
    <property type="evidence" value="ECO:0007669"/>
    <property type="project" value="TreeGrafter"/>
</dbReference>
<evidence type="ECO:0000256" key="4">
    <source>
        <dbReference type="ARBA" id="ARBA00023002"/>
    </source>
</evidence>
<dbReference type="PANTHER" id="PTHR24302">
    <property type="entry name" value="CYTOCHROME P450 FAMILY 3"/>
    <property type="match status" value="1"/>
</dbReference>
<gene>
    <name evidence="6" type="ORF">EB796_019613</name>
</gene>
<dbReference type="InterPro" id="IPR001128">
    <property type="entry name" value="Cyt_P450"/>
</dbReference>
<evidence type="ECO:0000256" key="3">
    <source>
        <dbReference type="ARBA" id="ARBA00022723"/>
    </source>
</evidence>
<name>A0A7J7J783_BUGNE</name>
<dbReference type="OrthoDB" id="2789670at2759"/>
<dbReference type="GO" id="GO:0005506">
    <property type="term" value="F:iron ion binding"/>
    <property type="evidence" value="ECO:0007669"/>
    <property type="project" value="InterPro"/>
</dbReference>
<keyword evidence="2" id="KW-0349">Heme</keyword>
<organism evidence="6 7">
    <name type="scientific">Bugula neritina</name>
    <name type="common">Brown bryozoan</name>
    <name type="synonym">Sertularia neritina</name>
    <dbReference type="NCBI Taxonomy" id="10212"/>
    <lineage>
        <taxon>Eukaryota</taxon>
        <taxon>Metazoa</taxon>
        <taxon>Spiralia</taxon>
        <taxon>Lophotrochozoa</taxon>
        <taxon>Bryozoa</taxon>
        <taxon>Gymnolaemata</taxon>
        <taxon>Cheilostomatida</taxon>
        <taxon>Flustrina</taxon>
        <taxon>Buguloidea</taxon>
        <taxon>Bugulidae</taxon>
        <taxon>Bugula</taxon>
    </lineage>
</organism>
<dbReference type="GO" id="GO:0016705">
    <property type="term" value="F:oxidoreductase activity, acting on paired donors, with incorporation or reduction of molecular oxygen"/>
    <property type="evidence" value="ECO:0007669"/>
    <property type="project" value="InterPro"/>
</dbReference>
<dbReference type="Pfam" id="PF00067">
    <property type="entry name" value="p450"/>
    <property type="match status" value="1"/>
</dbReference>
<evidence type="ECO:0000256" key="2">
    <source>
        <dbReference type="ARBA" id="ARBA00022617"/>
    </source>
</evidence>
<dbReference type="Proteomes" id="UP000593567">
    <property type="component" value="Unassembled WGS sequence"/>
</dbReference>
<comment type="caution">
    <text evidence="6">The sequence shown here is derived from an EMBL/GenBank/DDBJ whole genome shotgun (WGS) entry which is preliminary data.</text>
</comment>
<evidence type="ECO:0000313" key="6">
    <source>
        <dbReference type="EMBL" id="KAF6022080.1"/>
    </source>
</evidence>
<keyword evidence="4" id="KW-0560">Oxidoreductase</keyword>
<dbReference type="PANTHER" id="PTHR24302:SF15">
    <property type="entry name" value="FATTY-ACID PEROXYGENASE"/>
    <property type="match status" value="1"/>
</dbReference>
<dbReference type="AlphaFoldDB" id="A0A7J7J783"/>
<dbReference type="InterPro" id="IPR050705">
    <property type="entry name" value="Cytochrome_P450_3A"/>
</dbReference>
<dbReference type="GO" id="GO:0020037">
    <property type="term" value="F:heme binding"/>
    <property type="evidence" value="ECO:0007669"/>
    <property type="project" value="InterPro"/>
</dbReference>
<dbReference type="InterPro" id="IPR036396">
    <property type="entry name" value="Cyt_P450_sf"/>
</dbReference>